<protein>
    <submittedName>
        <fullName evidence="2">Uncharacterized protein</fullName>
    </submittedName>
</protein>
<dbReference type="Proteomes" id="UP001279734">
    <property type="component" value="Unassembled WGS sequence"/>
</dbReference>
<comment type="caution">
    <text evidence="2">The sequence shown here is derived from an EMBL/GenBank/DDBJ whole genome shotgun (WGS) entry which is preliminary data.</text>
</comment>
<name>A0AAD3T0Q4_NEPGR</name>
<keyword evidence="3" id="KW-1185">Reference proteome</keyword>
<sequence>MQHENASRSKPRGSSNQFSSHIRQQTGHVHNSRTRTNYGTSAFCNQSNLQQLALVSTKDHVLISDNLLSAISISSSSGSLSSKHPRTQTTAAPQICITV</sequence>
<feature type="region of interest" description="Disordered" evidence="1">
    <location>
        <begin position="1"/>
        <end position="37"/>
    </location>
</feature>
<organism evidence="2 3">
    <name type="scientific">Nepenthes gracilis</name>
    <name type="common">Slender pitcher plant</name>
    <dbReference type="NCBI Taxonomy" id="150966"/>
    <lineage>
        <taxon>Eukaryota</taxon>
        <taxon>Viridiplantae</taxon>
        <taxon>Streptophyta</taxon>
        <taxon>Embryophyta</taxon>
        <taxon>Tracheophyta</taxon>
        <taxon>Spermatophyta</taxon>
        <taxon>Magnoliopsida</taxon>
        <taxon>eudicotyledons</taxon>
        <taxon>Gunneridae</taxon>
        <taxon>Pentapetalae</taxon>
        <taxon>Caryophyllales</taxon>
        <taxon>Nepenthaceae</taxon>
        <taxon>Nepenthes</taxon>
    </lineage>
</organism>
<evidence type="ECO:0000256" key="1">
    <source>
        <dbReference type="SAM" id="MobiDB-lite"/>
    </source>
</evidence>
<accession>A0AAD3T0Q4</accession>
<reference evidence="2" key="1">
    <citation type="submission" date="2023-05" db="EMBL/GenBank/DDBJ databases">
        <title>Nepenthes gracilis genome sequencing.</title>
        <authorList>
            <person name="Fukushima K."/>
        </authorList>
    </citation>
    <scope>NUCLEOTIDE SEQUENCE</scope>
    <source>
        <strain evidence="2">SING2019-196</strain>
    </source>
</reference>
<evidence type="ECO:0000313" key="2">
    <source>
        <dbReference type="EMBL" id="GMH20482.1"/>
    </source>
</evidence>
<feature type="compositionally biased region" description="Polar residues" evidence="1">
    <location>
        <begin position="12"/>
        <end position="37"/>
    </location>
</feature>
<proteinExistence type="predicted"/>
<dbReference type="AlphaFoldDB" id="A0AAD3T0Q4"/>
<gene>
    <name evidence="2" type="ORF">Nepgr_022323</name>
</gene>
<evidence type="ECO:0000313" key="3">
    <source>
        <dbReference type="Proteomes" id="UP001279734"/>
    </source>
</evidence>
<dbReference type="EMBL" id="BSYO01000022">
    <property type="protein sequence ID" value="GMH20482.1"/>
    <property type="molecule type" value="Genomic_DNA"/>
</dbReference>